<evidence type="ECO:0000256" key="3">
    <source>
        <dbReference type="ARBA" id="ARBA00022989"/>
    </source>
</evidence>
<keyword evidence="2 5" id="KW-0812">Transmembrane</keyword>
<dbReference type="Bgee" id="WBGene00006645">
    <property type="expression patterns" value="Expressed in larva and 1 other cell type or tissue"/>
</dbReference>
<keyword evidence="3 5" id="KW-1133">Transmembrane helix</keyword>
<dbReference type="GO" id="GO:0005886">
    <property type="term" value="C:plasma membrane"/>
    <property type="evidence" value="ECO:0000318"/>
    <property type="project" value="GO_Central"/>
</dbReference>
<dbReference type="InterPro" id="IPR008952">
    <property type="entry name" value="Tetraspanin_EC2_sf"/>
</dbReference>
<dbReference type="WormBase" id="D2092.7">
    <property type="protein sequence ID" value="CE53704"/>
    <property type="gene ID" value="WBGene00006645"/>
    <property type="gene designation" value="tsp-19"/>
</dbReference>
<sequence length="411" mass="47297">MFSRRRRGHAGTDEEIVKTEDAEPEPFEEMYSVFRIVALYEMLIHGQWKYMANYLSKKRTQLVLGMYIGAAFELVRFVCALVIAIVLILLRMSVLLPLYSDSIIGNLSWICEMNYLAFWIALIVFGLIVIQFTVYQCRNPTYVVISTSINFIFSIILITALIHTVILKDNKEAFLKEGLHKKTLFSGTMSEMRTYQARMKCCGVEGADDYSKSHIMTYVNPLTNKTIRVPVTREFSIYEYHFYSIPMSCCRKFDGVVCSQRNLTSEETQEVRKYAEVGKWDLMLKYFVMPELGLYWSRGCLTEYVDSIETYITVLISTLVIFALFTALTIGFVIVLLLYEDGIGHIVSDTKMFGVERNTGVHFLMSLDMMNSDFQDDFSLIEFLRNTDIDRFVAGDKLGDTINGRKDAEKA</sequence>
<comment type="subcellular location">
    <subcellularLocation>
        <location evidence="1">Membrane</location>
        <topology evidence="1">Multi-pass membrane protein</topology>
    </subcellularLocation>
</comment>
<feature type="transmembrane region" description="Helical" evidence="5">
    <location>
        <begin position="64"/>
        <end position="90"/>
    </location>
</feature>
<proteinExistence type="predicted"/>
<gene>
    <name evidence="6 8" type="primary">tsp-19</name>
    <name evidence="6" type="ORF">CELE_D2092.7</name>
    <name evidence="8" type="ORF">D2092.7</name>
</gene>
<evidence type="ECO:0000256" key="2">
    <source>
        <dbReference type="ARBA" id="ARBA00022692"/>
    </source>
</evidence>
<reference evidence="6 7" key="1">
    <citation type="journal article" date="1998" name="Science">
        <title>Genome sequence of the nematode C. elegans: a platform for investigating biology.</title>
        <authorList>
            <consortium name="The C. elegans sequencing consortium"/>
            <person name="Sulson J.E."/>
            <person name="Waterston R."/>
        </authorList>
    </citation>
    <scope>NUCLEOTIDE SEQUENCE [LARGE SCALE GENOMIC DNA]</scope>
    <source>
        <strain evidence="6 7">Bristol N2</strain>
    </source>
</reference>
<dbReference type="KEGG" id="cel:CELE_D2092.7"/>
<evidence type="ECO:0000313" key="7">
    <source>
        <dbReference type="Proteomes" id="UP000001940"/>
    </source>
</evidence>
<dbReference type="eggNOG" id="ENOG502TGAR">
    <property type="taxonomic scope" value="Eukaryota"/>
</dbReference>
<dbReference type="InParanoid" id="P91195"/>
<dbReference type="SMR" id="P91195"/>
<protein>
    <submittedName>
        <fullName evidence="6">TetraSPanin family</fullName>
    </submittedName>
</protein>
<organism evidence="6 7">
    <name type="scientific">Caenorhabditis elegans</name>
    <dbReference type="NCBI Taxonomy" id="6239"/>
    <lineage>
        <taxon>Eukaryota</taxon>
        <taxon>Metazoa</taxon>
        <taxon>Ecdysozoa</taxon>
        <taxon>Nematoda</taxon>
        <taxon>Chromadorea</taxon>
        <taxon>Rhabditida</taxon>
        <taxon>Rhabditina</taxon>
        <taxon>Rhabditomorpha</taxon>
        <taxon>Rhabditoidea</taxon>
        <taxon>Rhabditidae</taxon>
        <taxon>Peloderinae</taxon>
        <taxon>Caenorhabditis</taxon>
    </lineage>
</organism>
<name>P91195_CAEEL</name>
<dbReference type="Gene3D" id="1.10.1450.10">
    <property type="entry name" value="Tetraspanin"/>
    <property type="match status" value="1"/>
</dbReference>
<evidence type="ECO:0000313" key="8">
    <source>
        <dbReference type="WormBase" id="D2092.7"/>
    </source>
</evidence>
<evidence type="ECO:0000256" key="4">
    <source>
        <dbReference type="ARBA" id="ARBA00023136"/>
    </source>
</evidence>
<dbReference type="Proteomes" id="UP000001940">
    <property type="component" value="Chromosome I"/>
</dbReference>
<feature type="transmembrane region" description="Helical" evidence="5">
    <location>
        <begin position="311"/>
        <end position="339"/>
    </location>
</feature>
<dbReference type="GeneID" id="192069"/>
<keyword evidence="7" id="KW-1185">Reference proteome</keyword>
<dbReference type="Pfam" id="PF00335">
    <property type="entry name" value="Tetraspanin"/>
    <property type="match status" value="1"/>
</dbReference>
<dbReference type="STRING" id="6239.D2092.7.1"/>
<keyword evidence="4 5" id="KW-0472">Membrane</keyword>
<dbReference type="HOGENOM" id="CLU_728098_0_0_1"/>
<dbReference type="Reactome" id="R-CEL-6798695">
    <property type="pathway name" value="Neutrophil degranulation"/>
</dbReference>
<feature type="transmembrane region" description="Helical" evidence="5">
    <location>
        <begin position="142"/>
        <end position="166"/>
    </location>
</feature>
<dbReference type="OrthoDB" id="71600at2759"/>
<dbReference type="AGR" id="WB:WBGene00006645"/>
<dbReference type="InterPro" id="IPR018499">
    <property type="entry name" value="Tetraspanin/Peripherin"/>
</dbReference>
<evidence type="ECO:0000256" key="5">
    <source>
        <dbReference type="SAM" id="Phobius"/>
    </source>
</evidence>
<dbReference type="EMBL" id="BX284601">
    <property type="protein sequence ID" value="CCD68496.2"/>
    <property type="molecule type" value="Genomic_DNA"/>
</dbReference>
<dbReference type="PaxDb" id="6239-D2092.7"/>
<feature type="transmembrane region" description="Helical" evidence="5">
    <location>
        <begin position="116"/>
        <end position="135"/>
    </location>
</feature>
<dbReference type="CTD" id="192069"/>
<dbReference type="AlphaFoldDB" id="P91195"/>
<evidence type="ECO:0000256" key="1">
    <source>
        <dbReference type="ARBA" id="ARBA00004141"/>
    </source>
</evidence>
<dbReference type="RefSeq" id="NP_001361987.1">
    <property type="nucleotide sequence ID" value="NM_001374906.1"/>
</dbReference>
<evidence type="ECO:0000313" key="6">
    <source>
        <dbReference type="EMBL" id="CCD68496.2"/>
    </source>
</evidence>
<dbReference type="PIR" id="T25669">
    <property type="entry name" value="T25669"/>
</dbReference>
<dbReference type="UCSC" id="D2092.7">
    <property type="organism name" value="c. elegans"/>
</dbReference>
<accession>P91195</accession>